<dbReference type="InterPro" id="IPR051783">
    <property type="entry name" value="NAD(P)-dependent_oxidoreduct"/>
</dbReference>
<dbReference type="GO" id="GO:0005737">
    <property type="term" value="C:cytoplasm"/>
    <property type="evidence" value="ECO:0007669"/>
    <property type="project" value="TreeGrafter"/>
</dbReference>
<accession>A0A1H1TCE2</accession>
<feature type="domain" description="NAD-dependent epimerase/dehydratase" evidence="1">
    <location>
        <begin position="13"/>
        <end position="183"/>
    </location>
</feature>
<protein>
    <submittedName>
        <fullName evidence="2">UDP-glucose 4-epimerase</fullName>
    </submittedName>
</protein>
<gene>
    <name evidence="2" type="ORF">SAMN04488543_1993</name>
</gene>
<dbReference type="OrthoDB" id="5175839at2"/>
<name>A0A1H1TCE2_9ACTN</name>
<dbReference type="InterPro" id="IPR036291">
    <property type="entry name" value="NAD(P)-bd_dom_sf"/>
</dbReference>
<dbReference type="PANTHER" id="PTHR48079">
    <property type="entry name" value="PROTEIN YEEZ"/>
    <property type="match status" value="1"/>
</dbReference>
<dbReference type="InterPro" id="IPR001509">
    <property type="entry name" value="Epimerase_deHydtase"/>
</dbReference>
<dbReference type="EMBL" id="LT629749">
    <property type="protein sequence ID" value="SDS57937.1"/>
    <property type="molecule type" value="Genomic_DNA"/>
</dbReference>
<reference evidence="2 3" key="1">
    <citation type="submission" date="2016-10" db="EMBL/GenBank/DDBJ databases">
        <authorList>
            <person name="de Groot N.N."/>
        </authorList>
    </citation>
    <scope>NUCLEOTIDE SEQUENCE [LARGE SCALE GENOMIC DNA]</scope>
    <source>
        <strain evidence="2 3">DSM 21741</strain>
    </source>
</reference>
<dbReference type="Pfam" id="PF01370">
    <property type="entry name" value="Epimerase"/>
    <property type="match status" value="1"/>
</dbReference>
<organism evidence="2 3">
    <name type="scientific">Friedmanniella luteola</name>
    <dbReference type="NCBI Taxonomy" id="546871"/>
    <lineage>
        <taxon>Bacteria</taxon>
        <taxon>Bacillati</taxon>
        <taxon>Actinomycetota</taxon>
        <taxon>Actinomycetes</taxon>
        <taxon>Propionibacteriales</taxon>
        <taxon>Nocardioidaceae</taxon>
        <taxon>Friedmanniella</taxon>
    </lineage>
</organism>
<dbReference type="AlphaFoldDB" id="A0A1H1TCE2"/>
<evidence type="ECO:0000259" key="1">
    <source>
        <dbReference type="Pfam" id="PF01370"/>
    </source>
</evidence>
<dbReference type="PANTHER" id="PTHR48079:SF6">
    <property type="entry name" value="NAD(P)-BINDING DOMAIN-CONTAINING PROTEIN-RELATED"/>
    <property type="match status" value="1"/>
</dbReference>
<dbReference type="Gene3D" id="3.40.50.720">
    <property type="entry name" value="NAD(P)-binding Rossmann-like Domain"/>
    <property type="match status" value="1"/>
</dbReference>
<dbReference type="GO" id="GO:0004029">
    <property type="term" value="F:aldehyde dehydrogenase (NAD+) activity"/>
    <property type="evidence" value="ECO:0007669"/>
    <property type="project" value="TreeGrafter"/>
</dbReference>
<sequence>MTSSPAVPAAPVVVVTGANGLVGARVARAVTERGGTVRAVVRRAGTAPVLDGLTEHVGDFAEPAFATAVVAGADAVVTTVHPMGSDRATQQQVAVEGTPRLARAARDAGVELFVHVSTCAVYDRSPGTGDVDETSALVADDADDYAVTKRDTDAALAEVDGITRVLVRPPAILGAGETSVWNTLRPAEIRDDEQQRRTHPARAFAWVHLDDLATLVADLATGRLPTSTAVSSGPVAGACTAVDVAGEPATARDYVGTVCRALGLAPVWDDSLPAWTGQIRTDRARGWGWTPAVTLEQALAELAGGLAGTTRPGV</sequence>
<dbReference type="RefSeq" id="WP_091412551.1">
    <property type="nucleotide sequence ID" value="NZ_LT629749.1"/>
</dbReference>
<dbReference type="SUPFAM" id="SSF51735">
    <property type="entry name" value="NAD(P)-binding Rossmann-fold domains"/>
    <property type="match status" value="1"/>
</dbReference>
<dbReference type="Proteomes" id="UP000199092">
    <property type="component" value="Chromosome I"/>
</dbReference>
<keyword evidence="3" id="KW-1185">Reference proteome</keyword>
<proteinExistence type="predicted"/>
<dbReference type="STRING" id="546871.SAMN04488543_1993"/>
<evidence type="ECO:0000313" key="3">
    <source>
        <dbReference type="Proteomes" id="UP000199092"/>
    </source>
</evidence>
<evidence type="ECO:0000313" key="2">
    <source>
        <dbReference type="EMBL" id="SDS57937.1"/>
    </source>
</evidence>